<name>A0A016V2X0_9BILA</name>
<organism evidence="2 3">
    <name type="scientific">Ancylostoma ceylanicum</name>
    <dbReference type="NCBI Taxonomy" id="53326"/>
    <lineage>
        <taxon>Eukaryota</taxon>
        <taxon>Metazoa</taxon>
        <taxon>Ecdysozoa</taxon>
        <taxon>Nematoda</taxon>
        <taxon>Chromadorea</taxon>
        <taxon>Rhabditida</taxon>
        <taxon>Rhabditina</taxon>
        <taxon>Rhabditomorpha</taxon>
        <taxon>Strongyloidea</taxon>
        <taxon>Ancylostomatidae</taxon>
        <taxon>Ancylostomatinae</taxon>
        <taxon>Ancylostoma</taxon>
    </lineage>
</organism>
<evidence type="ECO:0000313" key="2">
    <source>
        <dbReference type="EMBL" id="EYC21586.1"/>
    </source>
</evidence>
<comment type="caution">
    <text evidence="2">The sequence shown here is derived from an EMBL/GenBank/DDBJ whole genome shotgun (WGS) entry which is preliminary data.</text>
</comment>
<reference evidence="3" key="1">
    <citation type="journal article" date="2015" name="Nat. Genet.">
        <title>The genome and transcriptome of the zoonotic hookworm Ancylostoma ceylanicum identify infection-specific gene families.</title>
        <authorList>
            <person name="Schwarz E.M."/>
            <person name="Hu Y."/>
            <person name="Antoshechkin I."/>
            <person name="Miller M.M."/>
            <person name="Sternberg P.W."/>
            <person name="Aroian R.V."/>
        </authorList>
    </citation>
    <scope>NUCLEOTIDE SEQUENCE</scope>
    <source>
        <strain evidence="3">HY135</strain>
    </source>
</reference>
<proteinExistence type="predicted"/>
<dbReference type="OrthoDB" id="5859686at2759"/>
<feature type="compositionally biased region" description="Basic residues" evidence="1">
    <location>
        <begin position="57"/>
        <end position="76"/>
    </location>
</feature>
<feature type="compositionally biased region" description="Polar residues" evidence="1">
    <location>
        <begin position="79"/>
        <end position="106"/>
    </location>
</feature>
<sequence length="169" mass="19022">MSKDQELDDLVDVPAGENEETPRQKSTKPQETGKRIESKEKIPVKSEQTRSSEERRRGKKGGKKHTSKKRKTRRKGAQTAGSRSESATDNVDLQIEIDNSTSSSRTPPARDEWMALATGAIKPSTVCVRSEPLTTAPHGRLKSSRGDEQQDRHFMEAIRWQEGIYLTYV</sequence>
<feature type="compositionally biased region" description="Basic and acidic residues" evidence="1">
    <location>
        <begin position="31"/>
        <end position="56"/>
    </location>
</feature>
<evidence type="ECO:0000256" key="1">
    <source>
        <dbReference type="SAM" id="MobiDB-lite"/>
    </source>
</evidence>
<feature type="compositionally biased region" description="Acidic residues" evidence="1">
    <location>
        <begin position="1"/>
        <end position="11"/>
    </location>
</feature>
<gene>
    <name evidence="2" type="primary">Acey_s0019.g3910</name>
    <name evidence="2" type="ORF">Y032_0019g3910</name>
</gene>
<feature type="region of interest" description="Disordered" evidence="1">
    <location>
        <begin position="1"/>
        <end position="110"/>
    </location>
</feature>
<dbReference type="AlphaFoldDB" id="A0A016V2X0"/>
<protein>
    <submittedName>
        <fullName evidence="2">Uncharacterized protein</fullName>
    </submittedName>
</protein>
<keyword evidence="3" id="KW-1185">Reference proteome</keyword>
<evidence type="ECO:0000313" key="3">
    <source>
        <dbReference type="Proteomes" id="UP000024635"/>
    </source>
</evidence>
<dbReference type="Proteomes" id="UP000024635">
    <property type="component" value="Unassembled WGS sequence"/>
</dbReference>
<accession>A0A016V2X0</accession>
<feature type="region of interest" description="Disordered" evidence="1">
    <location>
        <begin position="129"/>
        <end position="150"/>
    </location>
</feature>
<dbReference type="EMBL" id="JARK01001355">
    <property type="protein sequence ID" value="EYC21586.1"/>
    <property type="molecule type" value="Genomic_DNA"/>
</dbReference>